<comment type="caution">
    <text evidence="1">The sequence shown here is derived from an EMBL/GenBank/DDBJ whole genome shotgun (WGS) entry which is preliminary data.</text>
</comment>
<reference evidence="1 2" key="1">
    <citation type="submission" date="2021-06" db="EMBL/GenBank/DDBJ databases">
        <authorList>
            <person name="Palmer J.M."/>
        </authorList>
    </citation>
    <scope>NUCLEOTIDE SEQUENCE [LARGE SCALE GENOMIC DNA]</scope>
    <source>
        <strain evidence="1 2">XC_2019</strain>
        <tissue evidence="1">Muscle</tissue>
    </source>
</reference>
<sequence>MYQNIISQVGHRDQMKQKRFHCRHFRKKRYTCTQCGKPSEPQVDFRSMTVCTVEGNHLYAINAVKISGLSCPFILTVRRTLLLGPMQEELVSPFQLKVHQQTHSGERPLNSDLGGKTFYRQNRFKSAPSDSHRRPYVNLPPMWQSFQQ</sequence>
<keyword evidence="2" id="KW-1185">Reference proteome</keyword>
<dbReference type="Proteomes" id="UP001434883">
    <property type="component" value="Unassembled WGS sequence"/>
</dbReference>
<protein>
    <submittedName>
        <fullName evidence="1">Uncharacterized protein</fullName>
    </submittedName>
</protein>
<accession>A0ABV0SFL4</accession>
<organism evidence="1 2">
    <name type="scientific">Xenoophorus captivus</name>
    <dbReference type="NCBI Taxonomy" id="1517983"/>
    <lineage>
        <taxon>Eukaryota</taxon>
        <taxon>Metazoa</taxon>
        <taxon>Chordata</taxon>
        <taxon>Craniata</taxon>
        <taxon>Vertebrata</taxon>
        <taxon>Euteleostomi</taxon>
        <taxon>Actinopterygii</taxon>
        <taxon>Neopterygii</taxon>
        <taxon>Teleostei</taxon>
        <taxon>Neoteleostei</taxon>
        <taxon>Acanthomorphata</taxon>
        <taxon>Ovalentaria</taxon>
        <taxon>Atherinomorphae</taxon>
        <taxon>Cyprinodontiformes</taxon>
        <taxon>Goodeidae</taxon>
        <taxon>Xenoophorus</taxon>
    </lineage>
</organism>
<evidence type="ECO:0000313" key="1">
    <source>
        <dbReference type="EMBL" id="MEQ2219334.1"/>
    </source>
</evidence>
<proteinExistence type="predicted"/>
<name>A0ABV0SFL4_9TELE</name>
<gene>
    <name evidence="1" type="ORF">XENOCAPTIV_016146</name>
</gene>
<evidence type="ECO:0000313" key="2">
    <source>
        <dbReference type="Proteomes" id="UP001434883"/>
    </source>
</evidence>
<dbReference type="EMBL" id="JAHRIN010078969">
    <property type="protein sequence ID" value="MEQ2219334.1"/>
    <property type="molecule type" value="Genomic_DNA"/>
</dbReference>
<dbReference type="Gene3D" id="3.30.160.60">
    <property type="entry name" value="Classic Zinc Finger"/>
    <property type="match status" value="1"/>
</dbReference>